<sequence>MRGRKPKPTALKTLEGNPGKRPLNAREPHAPPEVPDCPEHLDDVARAEWFRTAKVLIDMGLLTLADRSALAAYCVAYSRWVHAEEQVKKYGTIVKSPAKGFPMKSPYLTVADQAMEAMRKLMVEFGLTPSSRSRIKLPEGAGAVDEFDLFLEAG</sequence>
<dbReference type="Proteomes" id="UP000319383">
    <property type="component" value="Chromosome"/>
</dbReference>
<proteinExistence type="predicted"/>
<protein>
    <submittedName>
        <fullName evidence="2">Phage terminase, small subunit</fullName>
    </submittedName>
</protein>
<dbReference type="EMBL" id="CP036276">
    <property type="protein sequence ID" value="QDU44316.1"/>
    <property type="molecule type" value="Genomic_DNA"/>
</dbReference>
<evidence type="ECO:0000256" key="1">
    <source>
        <dbReference type="SAM" id="MobiDB-lite"/>
    </source>
</evidence>
<dbReference type="RefSeq" id="WP_145376694.1">
    <property type="nucleotide sequence ID" value="NZ_CP036276.1"/>
</dbReference>
<gene>
    <name evidence="2" type="ORF">Mal52_27950</name>
</gene>
<name>A0A517ZPA9_9PLAN</name>
<dbReference type="Pfam" id="PF05119">
    <property type="entry name" value="Terminase_4"/>
    <property type="match status" value="1"/>
</dbReference>
<dbReference type="AlphaFoldDB" id="A0A517ZPA9"/>
<accession>A0A517ZPA9</accession>
<reference evidence="2 3" key="1">
    <citation type="submission" date="2019-02" db="EMBL/GenBank/DDBJ databases">
        <title>Deep-cultivation of Planctomycetes and their phenomic and genomic characterization uncovers novel biology.</title>
        <authorList>
            <person name="Wiegand S."/>
            <person name="Jogler M."/>
            <person name="Boedeker C."/>
            <person name="Pinto D."/>
            <person name="Vollmers J."/>
            <person name="Rivas-Marin E."/>
            <person name="Kohn T."/>
            <person name="Peeters S.H."/>
            <person name="Heuer A."/>
            <person name="Rast P."/>
            <person name="Oberbeckmann S."/>
            <person name="Bunk B."/>
            <person name="Jeske O."/>
            <person name="Meyerdierks A."/>
            <person name="Storesund J.E."/>
            <person name="Kallscheuer N."/>
            <person name="Luecker S."/>
            <person name="Lage O.M."/>
            <person name="Pohl T."/>
            <person name="Merkel B.J."/>
            <person name="Hornburger P."/>
            <person name="Mueller R.-W."/>
            <person name="Bruemmer F."/>
            <person name="Labrenz M."/>
            <person name="Spormann A.M."/>
            <person name="Op den Camp H."/>
            <person name="Overmann J."/>
            <person name="Amann R."/>
            <person name="Jetten M.S.M."/>
            <person name="Mascher T."/>
            <person name="Medema M.H."/>
            <person name="Devos D.P."/>
            <person name="Kaster A.-K."/>
            <person name="Ovreas L."/>
            <person name="Rohde M."/>
            <person name="Galperin M.Y."/>
            <person name="Jogler C."/>
        </authorList>
    </citation>
    <scope>NUCLEOTIDE SEQUENCE [LARGE SCALE GENOMIC DNA]</scope>
    <source>
        <strain evidence="2 3">Mal52</strain>
    </source>
</reference>
<keyword evidence="3" id="KW-1185">Reference proteome</keyword>
<dbReference type="InterPro" id="IPR006448">
    <property type="entry name" value="Phage_term_ssu_P27"/>
</dbReference>
<evidence type="ECO:0000313" key="2">
    <source>
        <dbReference type="EMBL" id="QDU44316.1"/>
    </source>
</evidence>
<dbReference type="NCBIfam" id="TIGR01558">
    <property type="entry name" value="sm_term_P27"/>
    <property type="match status" value="1"/>
</dbReference>
<evidence type="ECO:0000313" key="3">
    <source>
        <dbReference type="Proteomes" id="UP000319383"/>
    </source>
</evidence>
<feature type="region of interest" description="Disordered" evidence="1">
    <location>
        <begin position="1"/>
        <end position="36"/>
    </location>
</feature>
<dbReference type="KEGG" id="sdyn:Mal52_27950"/>
<organism evidence="2 3">
    <name type="scientific">Symmachiella dynata</name>
    <dbReference type="NCBI Taxonomy" id="2527995"/>
    <lineage>
        <taxon>Bacteria</taxon>
        <taxon>Pseudomonadati</taxon>
        <taxon>Planctomycetota</taxon>
        <taxon>Planctomycetia</taxon>
        <taxon>Planctomycetales</taxon>
        <taxon>Planctomycetaceae</taxon>
        <taxon>Symmachiella</taxon>
    </lineage>
</organism>